<dbReference type="SMR" id="A0A0F6Z7F0"/>
<evidence type="ECO:0000256" key="2">
    <source>
        <dbReference type="ARBA" id="ARBA00023027"/>
    </source>
</evidence>
<accession>A0A0F6Z7F0</accession>
<dbReference type="PROSITE" id="PS00670">
    <property type="entry name" value="D_2_HYDROXYACID_DH_2"/>
    <property type="match status" value="1"/>
</dbReference>
<dbReference type="PROSITE" id="PS00671">
    <property type="entry name" value="D_2_HYDROXYACID_DH_3"/>
    <property type="match status" value="1"/>
</dbReference>
<keyword evidence="2" id="KW-0520">NAD</keyword>
<dbReference type="GeneID" id="1020306"/>
<proteinExistence type="predicted"/>
<sequence>MKFVMYPHLWESTTAVIEGGGHERVEDIKDADFIFFNGSAPEFPDLPENIKFVQASMAGIDALVKRGVVNEKARWANAAGLYADTVAESTIGLILAQMHMHATTRLAKSWSVRPEVENNKSWLHDNKTVAILGAGGIGVRLLEMLKPFNVKTIAVNNSGRPVEGADETFAMDKAEHVWAEADVFVLILPLTDATYQIVNAETLGKMKPSAVVVNVGRGPLINTDDLVDALNNGTIAGAALDVTDPEPLPDSHPLWEMDNVVITPHTANTNERIRALTGELTLRNIELFEAGEQMATEVDVVAGY</sequence>
<feature type="domain" description="D-isomer specific 2-hydroxyacid dehydrogenase NAD-binding" evidence="3">
    <location>
        <begin position="107"/>
        <end position="267"/>
    </location>
</feature>
<organism evidence="4 5">
    <name type="scientific">[Brevibacterium] flavum</name>
    <dbReference type="NCBI Taxonomy" id="92706"/>
    <lineage>
        <taxon>Bacteria</taxon>
        <taxon>Bacillati</taxon>
        <taxon>Actinomycetota</taxon>
        <taxon>Actinomycetes</taxon>
        <taxon>Mycobacteriales</taxon>
        <taxon>Corynebacteriaceae</taxon>
        <taxon>Corynebacterium</taxon>
    </lineage>
</organism>
<dbReference type="Pfam" id="PF02826">
    <property type="entry name" value="2-Hacid_dh_C"/>
    <property type="match status" value="1"/>
</dbReference>
<protein>
    <recommendedName>
        <fullName evidence="3">D-isomer specific 2-hydroxyacid dehydrogenase NAD-binding domain-containing protein</fullName>
    </recommendedName>
</protein>
<evidence type="ECO:0000313" key="5">
    <source>
        <dbReference type="Proteomes" id="UP000034037"/>
    </source>
</evidence>
<dbReference type="HOGENOM" id="CLU_019796_1_0_11"/>
<dbReference type="Proteomes" id="UP000034037">
    <property type="component" value="Chromosome"/>
</dbReference>
<name>A0A0F6Z7F0_9CORY</name>
<dbReference type="EMBL" id="CP011309">
    <property type="protein sequence ID" value="AKF28115.1"/>
    <property type="molecule type" value="Genomic_DNA"/>
</dbReference>
<evidence type="ECO:0000256" key="1">
    <source>
        <dbReference type="ARBA" id="ARBA00023002"/>
    </source>
</evidence>
<keyword evidence="1" id="KW-0560">Oxidoreductase</keyword>
<dbReference type="InterPro" id="IPR006140">
    <property type="entry name" value="D-isomer_DH_NAD-bd"/>
</dbReference>
<dbReference type="PANTHER" id="PTHR43333:SF1">
    <property type="entry name" value="D-ISOMER SPECIFIC 2-HYDROXYACID DEHYDROGENASE NAD-BINDING DOMAIN-CONTAINING PROTEIN"/>
    <property type="match status" value="1"/>
</dbReference>
<dbReference type="SUPFAM" id="SSF51735">
    <property type="entry name" value="NAD(P)-binding Rossmann-fold domains"/>
    <property type="match status" value="1"/>
</dbReference>
<dbReference type="PANTHER" id="PTHR43333">
    <property type="entry name" value="2-HACID_DH_C DOMAIN-CONTAINING PROTEIN"/>
    <property type="match status" value="1"/>
</dbReference>
<dbReference type="GO" id="GO:0051287">
    <property type="term" value="F:NAD binding"/>
    <property type="evidence" value="ECO:0007669"/>
    <property type="project" value="InterPro"/>
</dbReference>
<dbReference type="InterPro" id="IPR036291">
    <property type="entry name" value="NAD(P)-bd_dom_sf"/>
</dbReference>
<dbReference type="Gene3D" id="3.40.50.720">
    <property type="entry name" value="NAD(P)-binding Rossmann-like Domain"/>
    <property type="match status" value="2"/>
</dbReference>
<dbReference type="GO" id="GO:0016616">
    <property type="term" value="F:oxidoreductase activity, acting on the CH-OH group of donors, NAD or NADP as acceptor"/>
    <property type="evidence" value="ECO:0007669"/>
    <property type="project" value="UniProtKB-ARBA"/>
</dbReference>
<dbReference type="AlphaFoldDB" id="A0A0F6Z7F0"/>
<dbReference type="CDD" id="cd12159">
    <property type="entry name" value="2-Hacid_dh_2"/>
    <property type="match status" value="1"/>
</dbReference>
<reference evidence="4 5" key="1">
    <citation type="submission" date="2015-04" db="EMBL/GenBank/DDBJ databases">
        <title>Complete Genome Sequence of Brevibacterium flavum ATCC 15168.</title>
        <authorList>
            <person name="Ahn J."/>
            <person name="Park G."/>
            <person name="Jeon W."/>
            <person name="Jang Y."/>
            <person name="Jang M."/>
            <person name="Lee H."/>
            <person name="Lee H."/>
        </authorList>
    </citation>
    <scope>NUCLEOTIDE SEQUENCE [LARGE SCALE GENOMIC DNA]</scope>
    <source>
        <strain evidence="4 5">ATCC 15168</strain>
    </source>
</reference>
<keyword evidence="5" id="KW-1185">Reference proteome</keyword>
<dbReference type="InterPro" id="IPR029753">
    <property type="entry name" value="D-isomer_DH_CS"/>
</dbReference>
<dbReference type="RefSeq" id="WP_003859319.1">
    <property type="nucleotide sequence ID" value="NZ_CP011309.1"/>
</dbReference>
<evidence type="ECO:0000259" key="3">
    <source>
        <dbReference type="Pfam" id="PF02826"/>
    </source>
</evidence>
<evidence type="ECO:0000313" key="4">
    <source>
        <dbReference type="EMBL" id="AKF28115.1"/>
    </source>
</evidence>
<dbReference type="SUPFAM" id="SSF52283">
    <property type="entry name" value="Formate/glycerate dehydrogenase catalytic domain-like"/>
    <property type="match status" value="1"/>
</dbReference>
<gene>
    <name evidence="4" type="ORF">YH66_11400</name>
</gene>
<dbReference type="PATRIC" id="fig|92706.3.peg.2391"/>